<dbReference type="InterPro" id="IPR050156">
    <property type="entry name" value="TC-AMP_synthase_SUA5"/>
</dbReference>
<feature type="binding site" evidence="14">
    <location>
        <position position="147"/>
    </location>
    <ligand>
        <name>ATP</name>
        <dbReference type="ChEBI" id="CHEBI:30616"/>
    </ligand>
</feature>
<feature type="binding site" evidence="14">
    <location>
        <position position="232"/>
    </location>
    <ligand>
        <name>ATP</name>
        <dbReference type="ChEBI" id="CHEBI:30616"/>
    </ligand>
</feature>
<feature type="binding site" evidence="14">
    <location>
        <position position="139"/>
    </location>
    <ligand>
        <name>ATP</name>
        <dbReference type="ChEBI" id="CHEBI:30616"/>
    </ligand>
</feature>
<dbReference type="GO" id="GO:0008033">
    <property type="term" value="P:tRNA processing"/>
    <property type="evidence" value="ECO:0007669"/>
    <property type="project" value="UniProtKB-KW"/>
</dbReference>
<dbReference type="GO" id="GO:0003725">
    <property type="term" value="F:double-stranded RNA binding"/>
    <property type="evidence" value="ECO:0007669"/>
    <property type="project" value="UniProtKB-UniRule"/>
</dbReference>
<feature type="binding site" evidence="14">
    <location>
        <position position="57"/>
    </location>
    <ligand>
        <name>ATP</name>
        <dbReference type="ChEBI" id="CHEBI:30616"/>
    </ligand>
</feature>
<feature type="binding site" evidence="14">
    <location>
        <position position="62"/>
    </location>
    <ligand>
        <name>L-threonine</name>
        <dbReference type="ChEBI" id="CHEBI:57926"/>
    </ligand>
</feature>
<evidence type="ECO:0000259" key="15">
    <source>
        <dbReference type="PROSITE" id="PS51163"/>
    </source>
</evidence>
<dbReference type="Proteomes" id="UP000249828">
    <property type="component" value="Unassembled WGS sequence"/>
</dbReference>
<dbReference type="PIRSF" id="PIRSF004930">
    <property type="entry name" value="Tln_factor_SUA5"/>
    <property type="match status" value="1"/>
</dbReference>
<evidence type="ECO:0000256" key="4">
    <source>
        <dbReference type="ARBA" id="ARBA00015492"/>
    </source>
</evidence>
<dbReference type="NCBIfam" id="TIGR00057">
    <property type="entry name" value="L-threonylcarbamoyladenylate synthase"/>
    <property type="match status" value="1"/>
</dbReference>
<dbReference type="InterPro" id="IPR017945">
    <property type="entry name" value="DHBP_synth_RibB-like_a/b_dom"/>
</dbReference>
<evidence type="ECO:0000313" key="17">
    <source>
        <dbReference type="Proteomes" id="UP000249828"/>
    </source>
</evidence>
<keyword evidence="8 13" id="KW-0548">Nucleotidyltransferase</keyword>
<dbReference type="RefSeq" id="WP_111248839.1">
    <property type="nucleotide sequence ID" value="NZ_PIEU01000119.1"/>
</dbReference>
<feature type="binding site" evidence="14">
    <location>
        <position position="117"/>
    </location>
    <ligand>
        <name>L-threonine</name>
        <dbReference type="ChEBI" id="CHEBI:57926"/>
    </ligand>
</feature>
<reference evidence="16 17" key="1">
    <citation type="submission" date="2017-11" db="EMBL/GenBank/DDBJ databases">
        <title>Draft genome sequence of Enterococcus plantarum TRW2 strain isolated from lettuce.</title>
        <authorList>
            <person name="Kim E.B."/>
            <person name="Marco M.L."/>
            <person name="Williams T.R."/>
            <person name="You I.H."/>
        </authorList>
    </citation>
    <scope>NUCLEOTIDE SEQUENCE [LARGE SCALE GENOMIC DNA]</scope>
    <source>
        <strain evidence="16 17">TRW2</strain>
    </source>
</reference>
<evidence type="ECO:0000256" key="14">
    <source>
        <dbReference type="PIRSR" id="PIRSR004930-1"/>
    </source>
</evidence>
<feature type="binding site" evidence="14">
    <location>
        <position position="53"/>
    </location>
    <ligand>
        <name>ATP</name>
        <dbReference type="ChEBI" id="CHEBI:30616"/>
    </ligand>
</feature>
<dbReference type="EC" id="2.7.7.87" evidence="3 13"/>
<organism evidence="16 17">
    <name type="scientific">Enterococcus plantarum</name>
    <dbReference type="NCBI Taxonomy" id="1077675"/>
    <lineage>
        <taxon>Bacteria</taxon>
        <taxon>Bacillati</taxon>
        <taxon>Bacillota</taxon>
        <taxon>Bacilli</taxon>
        <taxon>Lactobacillales</taxon>
        <taxon>Enterococcaceae</taxon>
        <taxon>Enterococcus</taxon>
    </lineage>
</organism>
<dbReference type="GO" id="GO:0006450">
    <property type="term" value="P:regulation of translational fidelity"/>
    <property type="evidence" value="ECO:0007669"/>
    <property type="project" value="TreeGrafter"/>
</dbReference>
<dbReference type="InterPro" id="IPR010923">
    <property type="entry name" value="T(6)A37_SUA5"/>
</dbReference>
<dbReference type="Gene3D" id="3.90.870.10">
    <property type="entry name" value="DHBP synthase"/>
    <property type="match status" value="1"/>
</dbReference>
<comment type="subcellular location">
    <subcellularLocation>
        <location evidence="1 13">Cytoplasm</location>
    </subcellularLocation>
</comment>
<comment type="function">
    <text evidence="13">Required for the formation of a threonylcarbamoyl group on adenosine at position 37 (t(6)A37) in tRNAs that read codons beginning with adenine.</text>
</comment>
<sequence>METKQFTTDEIGEAAELIRQGELIAFPTETVYGLGANALDEQAVKQVYTVKGRPSDNPLIVHVSDFEMVTQYVTDFPKHTKSLVDAFWPGPLTLIFDVKPTTFSTTVTGGLNTVAFRMPNNLKTIELIKEAHVPLVGPSANTSGKPSPTTAKHVYHDLHGKIAGILDDGPTQIGVESTVLDLTTKNGVPVVLRPGAITKEQLEQVVGKVTLDQHLITEKEAPKAPGMKYKHYSPDVPVWIIDGDKDVFDKAINWAKSKNQRIGLFTSDRITSAFSTEVTAIFSFGEDTVEQGTKLLFAGLRSLDEQNIDVIFAQAFPESELGIAYMNRLKKAANQKILKIDSIFE</sequence>
<dbReference type="InterPro" id="IPR006070">
    <property type="entry name" value="Sua5-like_dom"/>
</dbReference>
<evidence type="ECO:0000256" key="9">
    <source>
        <dbReference type="ARBA" id="ARBA00022741"/>
    </source>
</evidence>
<evidence type="ECO:0000256" key="11">
    <source>
        <dbReference type="ARBA" id="ARBA00029774"/>
    </source>
</evidence>
<gene>
    <name evidence="16" type="ORF">CI088_15660</name>
</gene>
<feature type="binding site" evidence="14">
    <location>
        <position position="177"/>
    </location>
    <ligand>
        <name>L-threonine</name>
        <dbReference type="ChEBI" id="CHEBI:57926"/>
    </ligand>
</feature>
<dbReference type="GO" id="GO:0005524">
    <property type="term" value="F:ATP binding"/>
    <property type="evidence" value="ECO:0007669"/>
    <property type="project" value="UniProtKB-UniRule"/>
</dbReference>
<comment type="catalytic activity">
    <reaction evidence="12 13">
        <text>L-threonine + hydrogencarbonate + ATP = L-threonylcarbamoyladenylate + diphosphate + H2O</text>
        <dbReference type="Rhea" id="RHEA:36407"/>
        <dbReference type="ChEBI" id="CHEBI:15377"/>
        <dbReference type="ChEBI" id="CHEBI:17544"/>
        <dbReference type="ChEBI" id="CHEBI:30616"/>
        <dbReference type="ChEBI" id="CHEBI:33019"/>
        <dbReference type="ChEBI" id="CHEBI:57926"/>
        <dbReference type="ChEBI" id="CHEBI:73682"/>
        <dbReference type="EC" id="2.7.7.87"/>
    </reaction>
</comment>
<dbReference type="GO" id="GO:0005737">
    <property type="term" value="C:cytoplasm"/>
    <property type="evidence" value="ECO:0007669"/>
    <property type="project" value="UniProtKB-SubCell"/>
</dbReference>
<evidence type="ECO:0000313" key="16">
    <source>
        <dbReference type="EMBL" id="PZL70225.1"/>
    </source>
</evidence>
<evidence type="ECO:0000256" key="8">
    <source>
        <dbReference type="ARBA" id="ARBA00022695"/>
    </source>
</evidence>
<dbReference type="AlphaFoldDB" id="A0A2W4B325"/>
<evidence type="ECO:0000256" key="12">
    <source>
        <dbReference type="ARBA" id="ARBA00048366"/>
    </source>
</evidence>
<evidence type="ECO:0000256" key="6">
    <source>
        <dbReference type="ARBA" id="ARBA00022679"/>
    </source>
</evidence>
<dbReference type="PANTHER" id="PTHR17490">
    <property type="entry name" value="SUA5"/>
    <property type="match status" value="1"/>
</dbReference>
<evidence type="ECO:0000256" key="5">
    <source>
        <dbReference type="ARBA" id="ARBA00022490"/>
    </source>
</evidence>
<proteinExistence type="inferred from homology"/>
<dbReference type="PANTHER" id="PTHR17490:SF16">
    <property type="entry name" value="THREONYLCARBAMOYL-AMP SYNTHASE"/>
    <property type="match status" value="1"/>
</dbReference>
<evidence type="ECO:0000256" key="2">
    <source>
        <dbReference type="ARBA" id="ARBA00007663"/>
    </source>
</evidence>
<dbReference type="GO" id="GO:0061710">
    <property type="term" value="F:L-threonylcarbamoyladenylate synthase"/>
    <property type="evidence" value="ECO:0007669"/>
    <property type="project" value="UniProtKB-EC"/>
</dbReference>
<feature type="binding site" evidence="14">
    <location>
        <position position="193"/>
    </location>
    <ligand>
        <name>ATP</name>
        <dbReference type="ChEBI" id="CHEBI:30616"/>
    </ligand>
</feature>
<protein>
    <recommendedName>
        <fullName evidence="4 13">Threonylcarbamoyl-AMP synthase</fullName>
        <shortName evidence="13">TC-AMP synthase</shortName>
        <ecNumber evidence="3 13">2.7.7.87</ecNumber>
    </recommendedName>
    <alternativeName>
        <fullName evidence="11 13">L-threonylcarbamoyladenylate synthase</fullName>
    </alternativeName>
</protein>
<name>A0A2W4B325_9ENTE</name>
<keyword evidence="9 13" id="KW-0547">Nucleotide-binding</keyword>
<keyword evidence="10 13" id="KW-0067">ATP-binding</keyword>
<keyword evidence="7 13" id="KW-0819">tRNA processing</keyword>
<dbReference type="GO" id="GO:0000049">
    <property type="term" value="F:tRNA binding"/>
    <property type="evidence" value="ECO:0007669"/>
    <property type="project" value="TreeGrafter"/>
</dbReference>
<feature type="domain" description="YrdC-like" evidence="15">
    <location>
        <begin position="8"/>
        <end position="197"/>
    </location>
</feature>
<comment type="similarity">
    <text evidence="2 13">Belongs to the SUA5 family.</text>
</comment>
<dbReference type="STRING" id="1077675.BCR22_03585"/>
<keyword evidence="17" id="KW-1185">Reference proteome</keyword>
<evidence type="ECO:0000256" key="1">
    <source>
        <dbReference type="ARBA" id="ARBA00004496"/>
    </source>
</evidence>
<keyword evidence="5 13" id="KW-0963">Cytoplasm</keyword>
<evidence type="ECO:0000256" key="3">
    <source>
        <dbReference type="ARBA" id="ARBA00012584"/>
    </source>
</evidence>
<dbReference type="InterPro" id="IPR005145">
    <property type="entry name" value="Sua5_C"/>
</dbReference>
<dbReference type="PROSITE" id="PS51163">
    <property type="entry name" value="YRDC"/>
    <property type="match status" value="1"/>
</dbReference>
<accession>A0A2W4B325</accession>
<evidence type="ECO:0000256" key="13">
    <source>
        <dbReference type="PIRNR" id="PIRNR004930"/>
    </source>
</evidence>
<dbReference type="Pfam" id="PF03481">
    <property type="entry name" value="Sua5_C"/>
    <property type="match status" value="1"/>
</dbReference>
<comment type="caution">
    <text evidence="16">The sequence shown here is derived from an EMBL/GenBank/DDBJ whole genome shotgun (WGS) entry which is preliminary data.</text>
</comment>
<dbReference type="SUPFAM" id="SSF55821">
    <property type="entry name" value="YrdC/RibB"/>
    <property type="match status" value="1"/>
</dbReference>
<dbReference type="Gene3D" id="3.40.50.11030">
    <property type="entry name" value="Threonylcarbamoyl-AMP synthase, C-terminal domain"/>
    <property type="match status" value="1"/>
</dbReference>
<feature type="binding site" evidence="14">
    <location>
        <position position="30"/>
    </location>
    <ligand>
        <name>L-threonine</name>
        <dbReference type="ChEBI" id="CHEBI:57926"/>
    </ligand>
</feature>
<dbReference type="InterPro" id="IPR038385">
    <property type="entry name" value="Sua5/YwlC_C"/>
</dbReference>
<evidence type="ECO:0000256" key="10">
    <source>
        <dbReference type="ARBA" id="ARBA00022840"/>
    </source>
</evidence>
<dbReference type="EMBL" id="PIEU01000119">
    <property type="protein sequence ID" value="PZL70225.1"/>
    <property type="molecule type" value="Genomic_DNA"/>
</dbReference>
<dbReference type="Pfam" id="PF01300">
    <property type="entry name" value="Sua5_yciO_yrdC"/>
    <property type="match status" value="1"/>
</dbReference>
<feature type="binding site" evidence="14">
    <location>
        <position position="113"/>
    </location>
    <ligand>
        <name>ATP</name>
        <dbReference type="ChEBI" id="CHEBI:30616"/>
    </ligand>
</feature>
<dbReference type="FunFam" id="3.90.870.10:FF:000009">
    <property type="entry name" value="Threonylcarbamoyl-AMP synthase, putative"/>
    <property type="match status" value="1"/>
</dbReference>
<keyword evidence="6 13" id="KW-0808">Transferase</keyword>
<evidence type="ECO:0000256" key="7">
    <source>
        <dbReference type="ARBA" id="ARBA00022694"/>
    </source>
</evidence>